<feature type="compositionally biased region" description="Polar residues" evidence="1">
    <location>
        <begin position="850"/>
        <end position="886"/>
    </location>
</feature>
<feature type="compositionally biased region" description="Polar residues" evidence="1">
    <location>
        <begin position="1133"/>
        <end position="1142"/>
    </location>
</feature>
<feature type="compositionally biased region" description="Polar residues" evidence="1">
    <location>
        <begin position="28"/>
        <end position="37"/>
    </location>
</feature>
<feature type="compositionally biased region" description="Low complexity" evidence="1">
    <location>
        <begin position="404"/>
        <end position="419"/>
    </location>
</feature>
<feature type="region of interest" description="Disordered" evidence="1">
    <location>
        <begin position="105"/>
        <end position="146"/>
    </location>
</feature>
<sequence length="1617" mass="181673">MARKSFSSGSWQDGVSSTRSSLSSTSSDPTDNFPTTTIDKHTDRVPWIINHVLECHLSSELPLKIMFSFNAGHRVPTLKEAHKWWQYEPKGTAIIHFLISLEKSKPENKEDSTSKPGKVKENKISEAEVTKEDKSRKPDDVKDENIKSTIRNHAAYDPFMDASNEALLDIDFESELPDGRRANRGLPPDFIRKWCLDRVFTKDEDQADFDQALTGIDYLQDLECRRREALREVALRLKIDKHNWRRVLSADPDAKKWVEDIQAQETIIEGFYATCFVDLRIWTMLHELKAHPFYKPNALAMLNTLYPPCIRDLPNDRIDRDKLRKHRAKFYNLIIQVTHEGIEALKEFETLLKNPACKHNWVDTRENLRDYIELASKMIEQSNAIHDIMFFKRSAAIAYSIRSAHSRNTTASSSTSARTELQSDQKEKSVTVKNTAFDSEKPAPRHHSQSTTGSRNSKEDTSHPTTSNSMNEPQKSDRAEAKVHSRKRLASPKRQHEYREEYHTIPMNAPRTPCSVVTTPKIPDAQSFSSSRSSNGDGRGSVHSQQKILQLNTPFMEQFSEAAHHSSFQTWVPLKDQQKMSPFRLKSFPDPWSRGPPKPKYQLRPQKLSEDEKLLRVLCRPEAPVERRASFPNGVPSSSSRARTSSFASKKVKSRRMYKDGGATSVETLRAGSSTHVSQHGSSTRLGSMKQVEHVLKDNSDAIKAYQALDLRELPGYPSTPKAIITENTHRPPLHTQKSCGTFGGLRSRALSGASSMAVSPLISQQVTPVIGASRKLQLRKTPLRDFTTDLESESHPANREHTFPLPQATSAISTPRIKLRKTPLHDAADAEMQTPSPLPSISQSPLSMRQGSPITPTPGTQLHRTALHNSSIEDQTPKTSLSTSKAPIPSPLNLDTLSPRTETRQKPKKLMKSRPYNDLQCEAMADRATKNITSVARESPIDAVAGDTFLPQISPSANLSFLASPYEPSAVFQPRLRKKSSMATVVCRKSIESLKSVRFEDTETCQENTTPKTPRQSSERSKTPRKSSESSKSTGIKSGDNALGISIPNANSTTTFSRLSPITPTDSCVNFPPPPLPKQILKKQKSLGLFPRRGSEPANDTVDLPERAILKKQKSLGLFPRRDCGKEKDKSTQSALTSKSQDMGGIFDGSQQNCTAYSAHTATACREPYRFPVPSNRIPINQDDASQSFYSPAEAAKTPIIKESSIISKPVIRVNTARKSSAISNPSPISPANKVYGFIPPPLKKQISFGGWETDLDIALEHEHRLKLEHAKAQIPSQQLMEQRVSIDKISSNESNESNPLQLEKTASKLSKTASFADDEEQMLQPPTTPSSGKFGKLFMNAGANISAIFVGKSATTPNLLDLQGKLPKVPVSILSKKEGKEKSVSEKDGTVGRQHKTGTLATLLNSFNPSRIFSKRSHHNKSSLSHKHKLVSYRRREQILRKHFRLQAHTLQRYKKQMVLEDGQGILYAEGIKWLDRYKPFVRESPEVYRRKEWMRSWLLEGARAEKEGLRKVSGAPFLKDASVRVGVKKGGRDTRRRVFEGFVARDVRGVRGRRDRESGVERILEKIDWRKEGWFEEPRAKRARAGKKGENGEGVKKGERKKHIMISTEKYDRY</sequence>
<feature type="compositionally biased region" description="Basic and acidic residues" evidence="1">
    <location>
        <begin position="1018"/>
        <end position="1030"/>
    </location>
</feature>
<keyword evidence="3" id="KW-1185">Reference proteome</keyword>
<dbReference type="EMBL" id="PQXM01000156">
    <property type="protein sequence ID" value="TGO76410.1"/>
    <property type="molecule type" value="Genomic_DNA"/>
</dbReference>
<feature type="compositionally biased region" description="Polar residues" evidence="1">
    <location>
        <begin position="665"/>
        <end position="686"/>
    </location>
</feature>
<feature type="compositionally biased region" description="Polar residues" evidence="1">
    <location>
        <begin position="1"/>
        <end position="15"/>
    </location>
</feature>
<feature type="compositionally biased region" description="Basic and acidic residues" evidence="1">
    <location>
        <begin position="1121"/>
        <end position="1132"/>
    </location>
</feature>
<feature type="region of interest" description="Disordered" evidence="1">
    <location>
        <begin position="629"/>
        <end position="686"/>
    </location>
</feature>
<feature type="region of interest" description="Disordered" evidence="1">
    <location>
        <begin position="404"/>
        <end position="545"/>
    </location>
</feature>
<organism evidence="2 3">
    <name type="scientific">Botrytis elliptica</name>
    <dbReference type="NCBI Taxonomy" id="278938"/>
    <lineage>
        <taxon>Eukaryota</taxon>
        <taxon>Fungi</taxon>
        <taxon>Dikarya</taxon>
        <taxon>Ascomycota</taxon>
        <taxon>Pezizomycotina</taxon>
        <taxon>Leotiomycetes</taxon>
        <taxon>Helotiales</taxon>
        <taxon>Sclerotiniaceae</taxon>
        <taxon>Botrytis</taxon>
    </lineage>
</organism>
<feature type="compositionally biased region" description="Low complexity" evidence="1">
    <location>
        <begin position="637"/>
        <end position="649"/>
    </location>
</feature>
<evidence type="ECO:0000313" key="3">
    <source>
        <dbReference type="Proteomes" id="UP000297229"/>
    </source>
</evidence>
<reference evidence="2 3" key="1">
    <citation type="submission" date="2017-12" db="EMBL/GenBank/DDBJ databases">
        <title>Comparative genomics of Botrytis spp.</title>
        <authorList>
            <person name="Valero-Jimenez C.A."/>
            <person name="Tapia P."/>
            <person name="Veloso J."/>
            <person name="Silva-Moreno E."/>
            <person name="Staats M."/>
            <person name="Valdes J.H."/>
            <person name="Van Kan J.A.L."/>
        </authorList>
    </citation>
    <scope>NUCLEOTIDE SEQUENCE [LARGE SCALE GENOMIC DNA]</scope>
    <source>
        <strain evidence="2 3">Be9601</strain>
    </source>
</reference>
<feature type="compositionally biased region" description="Basic and acidic residues" evidence="1">
    <location>
        <begin position="494"/>
        <end position="503"/>
    </location>
</feature>
<feature type="compositionally biased region" description="Low complexity" evidence="1">
    <location>
        <begin position="527"/>
        <end position="536"/>
    </location>
</feature>
<feature type="compositionally biased region" description="Basic residues" evidence="1">
    <location>
        <begin position="484"/>
        <end position="493"/>
    </location>
</feature>
<accession>A0A4Z1JXL3</accession>
<comment type="caution">
    <text evidence="2">The sequence shown here is derived from an EMBL/GenBank/DDBJ whole genome shotgun (WGS) entry which is preliminary data.</text>
</comment>
<feature type="region of interest" description="Disordered" evidence="1">
    <location>
        <begin position="1"/>
        <end position="38"/>
    </location>
</feature>
<feature type="compositionally biased region" description="Polar residues" evidence="1">
    <location>
        <begin position="1006"/>
        <end position="1017"/>
    </location>
</feature>
<feature type="compositionally biased region" description="Low complexity" evidence="1">
    <location>
        <begin position="16"/>
        <end position="27"/>
    </location>
</feature>
<evidence type="ECO:0000313" key="2">
    <source>
        <dbReference type="EMBL" id="TGO76410.1"/>
    </source>
</evidence>
<feature type="region of interest" description="Disordered" evidence="1">
    <location>
        <begin position="1582"/>
        <end position="1617"/>
    </location>
</feature>
<feature type="region of interest" description="Disordered" evidence="1">
    <location>
        <begin position="789"/>
        <end position="914"/>
    </location>
</feature>
<feature type="compositionally biased region" description="Polar residues" evidence="1">
    <location>
        <begin position="1292"/>
        <end position="1302"/>
    </location>
</feature>
<gene>
    <name evidence="2" type="ORF">BELL_0157g00130</name>
</gene>
<feature type="compositionally biased region" description="Basic and acidic residues" evidence="1">
    <location>
        <begin position="1590"/>
        <end position="1600"/>
    </location>
</feature>
<feature type="compositionally biased region" description="Polar residues" evidence="1">
    <location>
        <begin position="463"/>
        <end position="473"/>
    </location>
</feature>
<evidence type="ECO:0000256" key="1">
    <source>
        <dbReference type="SAM" id="MobiDB-lite"/>
    </source>
</evidence>
<name>A0A4Z1JXL3_9HELO</name>
<feature type="compositionally biased region" description="Low complexity" evidence="1">
    <location>
        <begin position="1031"/>
        <end position="1040"/>
    </location>
</feature>
<feature type="compositionally biased region" description="Basic and acidic residues" evidence="1">
    <location>
        <begin position="474"/>
        <end position="483"/>
    </location>
</feature>
<feature type="region of interest" description="Disordered" evidence="1">
    <location>
        <begin position="1002"/>
        <end position="1052"/>
    </location>
</feature>
<feature type="compositionally biased region" description="Basic and acidic residues" evidence="1">
    <location>
        <begin position="789"/>
        <end position="803"/>
    </location>
</feature>
<proteinExistence type="predicted"/>
<feature type="compositionally biased region" description="Basic and acidic residues" evidence="1">
    <location>
        <begin position="421"/>
        <end position="430"/>
    </location>
</feature>
<protein>
    <submittedName>
        <fullName evidence="2">Uncharacterized protein</fullName>
    </submittedName>
</protein>
<feature type="region of interest" description="Disordered" evidence="1">
    <location>
        <begin position="1292"/>
        <end position="1333"/>
    </location>
</feature>
<dbReference type="Proteomes" id="UP000297229">
    <property type="component" value="Unassembled WGS sequence"/>
</dbReference>
<feature type="region of interest" description="Disordered" evidence="1">
    <location>
        <begin position="1121"/>
        <end position="1145"/>
    </location>
</feature>